<dbReference type="AlphaFoldDB" id="A0A1W5D895"/>
<sequence>MTKPSPVWDGNPRIGSLTAAYRQGFSPVSVISTIFDRIEAYSKIQPSVWIHLEDRNAVLATAKLLEEDHLNRANLPPLYGIPFSIKDNIDIASLPTTTACPPLTRYPTKSAPVFTSLLSAGALFIGKSNLEQLATGMTGCRSPYGTLHSTFHPSYIAGGSSSGSCVSVGANLVSFSIGSDTAGSGRLPAAFNGVVGWKPTKGTVSCVGITPACQSQDCVAVLAGRVADAKLVWEVIRGFDPEDVFAKPGPLPLYPSTLETFRFGVPPPEALAVCSPPYRRMFDRAVMCMQNMGWALQYFDWMPFEKAGKLLYEGTFVAERLAGLPDGWLETNASALHPVIRSIFEGAAKRKSTAVEVFRDIHAQQIYTRAAEQTFSHIALEILLVPTAPTHYTISSVRADPIATNSALGHFAHFANVVDLCGVAVPAGTYPVSELAKGETGGSPGLEDGKRLPFGVTILGGRGRDGMVLEVARRFEEAMSRVED</sequence>
<keyword evidence="3" id="KW-1185">Reference proteome</keyword>
<proteinExistence type="predicted"/>
<dbReference type="Proteomes" id="UP000192927">
    <property type="component" value="Unassembled WGS sequence"/>
</dbReference>
<dbReference type="InterPro" id="IPR036928">
    <property type="entry name" value="AS_sf"/>
</dbReference>
<evidence type="ECO:0000313" key="3">
    <source>
        <dbReference type="Proteomes" id="UP000192927"/>
    </source>
</evidence>
<evidence type="ECO:0000259" key="1">
    <source>
        <dbReference type="Pfam" id="PF01425"/>
    </source>
</evidence>
<dbReference type="SUPFAM" id="SSF75304">
    <property type="entry name" value="Amidase signature (AS) enzymes"/>
    <property type="match status" value="1"/>
</dbReference>
<evidence type="ECO:0000313" key="2">
    <source>
        <dbReference type="EMBL" id="SLM39152.1"/>
    </source>
</evidence>
<dbReference type="InterPro" id="IPR000120">
    <property type="entry name" value="Amidase"/>
</dbReference>
<protein>
    <submittedName>
        <fullName evidence="2">Glutamyl-trna amidotransferase subunit a</fullName>
    </submittedName>
</protein>
<keyword evidence="2" id="KW-0808">Transferase</keyword>
<dbReference type="GO" id="GO:0016740">
    <property type="term" value="F:transferase activity"/>
    <property type="evidence" value="ECO:0007669"/>
    <property type="project" value="UniProtKB-KW"/>
</dbReference>
<organism evidence="2 3">
    <name type="scientific">Lasallia pustulata</name>
    <dbReference type="NCBI Taxonomy" id="136370"/>
    <lineage>
        <taxon>Eukaryota</taxon>
        <taxon>Fungi</taxon>
        <taxon>Dikarya</taxon>
        <taxon>Ascomycota</taxon>
        <taxon>Pezizomycotina</taxon>
        <taxon>Lecanoromycetes</taxon>
        <taxon>OSLEUM clade</taxon>
        <taxon>Umbilicariomycetidae</taxon>
        <taxon>Umbilicariales</taxon>
        <taxon>Umbilicariaceae</taxon>
        <taxon>Lasallia</taxon>
    </lineage>
</organism>
<dbReference type="PANTHER" id="PTHR11895:SF169">
    <property type="entry name" value="GLUTAMYL-TRNA(GLN) AMIDOTRANSFERASE"/>
    <property type="match status" value="1"/>
</dbReference>
<dbReference type="InterPro" id="IPR023631">
    <property type="entry name" value="Amidase_dom"/>
</dbReference>
<accession>A0A1W5D895</accession>
<name>A0A1W5D895_9LECA</name>
<dbReference type="Gene3D" id="3.90.1300.10">
    <property type="entry name" value="Amidase signature (AS) domain"/>
    <property type="match status" value="1"/>
</dbReference>
<reference evidence="3" key="1">
    <citation type="submission" date="2017-03" db="EMBL/GenBank/DDBJ databases">
        <authorList>
            <person name="Sharma R."/>
            <person name="Thines M."/>
        </authorList>
    </citation>
    <scope>NUCLEOTIDE SEQUENCE [LARGE SCALE GENOMIC DNA]</scope>
</reference>
<feature type="domain" description="Amidase" evidence="1">
    <location>
        <begin position="32"/>
        <end position="469"/>
    </location>
</feature>
<dbReference type="PANTHER" id="PTHR11895">
    <property type="entry name" value="TRANSAMIDASE"/>
    <property type="match status" value="1"/>
</dbReference>
<dbReference type="Pfam" id="PF01425">
    <property type="entry name" value="Amidase"/>
    <property type="match status" value="1"/>
</dbReference>
<dbReference type="EMBL" id="FWEW01003467">
    <property type="protein sequence ID" value="SLM39152.1"/>
    <property type="molecule type" value="Genomic_DNA"/>
</dbReference>
<dbReference type="Gene3D" id="1.20.58.1700">
    <property type="match status" value="1"/>
</dbReference>